<dbReference type="Pfam" id="PF01042">
    <property type="entry name" value="Ribonuc_L-PSP"/>
    <property type="match status" value="1"/>
</dbReference>
<dbReference type="Pfam" id="PF01902">
    <property type="entry name" value="Diphthami_syn_2"/>
    <property type="match status" value="1"/>
</dbReference>
<evidence type="ECO:0000256" key="3">
    <source>
        <dbReference type="ARBA" id="ARBA00029814"/>
    </source>
</evidence>
<dbReference type="STRING" id="342668.A0A1B8GJT7"/>
<accession>A0A1B8GJT7</accession>
<dbReference type="Gene3D" id="3.40.50.620">
    <property type="entry name" value="HUPs"/>
    <property type="match status" value="1"/>
</dbReference>
<dbReference type="Gene3D" id="3.90.1490.10">
    <property type="entry name" value="putative n-type atp pyrophosphatase, domain 2"/>
    <property type="match status" value="1"/>
</dbReference>
<evidence type="ECO:0000256" key="1">
    <source>
        <dbReference type="ARBA" id="ARBA00012089"/>
    </source>
</evidence>
<feature type="compositionally biased region" description="Low complexity" evidence="6">
    <location>
        <begin position="49"/>
        <end position="74"/>
    </location>
</feature>
<dbReference type="GO" id="GO:0017183">
    <property type="term" value="P:protein histidyl modification to diphthamide"/>
    <property type="evidence" value="ECO:0007669"/>
    <property type="project" value="TreeGrafter"/>
</dbReference>
<evidence type="ECO:0000259" key="7">
    <source>
        <dbReference type="Pfam" id="PF01902"/>
    </source>
</evidence>
<protein>
    <recommendedName>
        <fullName evidence="2">Diphthine--ammonia ligase</fullName>
        <ecNumber evidence="1">6.3.1.14</ecNumber>
    </recommendedName>
    <alternativeName>
        <fullName evidence="3">Diphthamide synthase</fullName>
    </alternativeName>
    <alternativeName>
        <fullName evidence="4">Diphthamide synthetase</fullName>
    </alternativeName>
</protein>
<feature type="region of interest" description="Disordered" evidence="6">
    <location>
        <begin position="46"/>
        <end position="86"/>
    </location>
</feature>
<dbReference type="CDD" id="cd06155">
    <property type="entry name" value="eu_AANH_C_1"/>
    <property type="match status" value="1"/>
</dbReference>
<feature type="domain" description="Diphthamide synthase" evidence="7">
    <location>
        <begin position="133"/>
        <end position="265"/>
    </location>
</feature>
<dbReference type="EMBL" id="KV460230">
    <property type="protein sequence ID" value="OBT96103.1"/>
    <property type="molecule type" value="Genomic_DNA"/>
</dbReference>
<comment type="catalytic activity">
    <reaction evidence="5">
        <text>diphthine-[translation elongation factor 2] + NH4(+) + ATP = diphthamide-[translation elongation factor 2] + AMP + diphosphate + H(+)</text>
        <dbReference type="Rhea" id="RHEA:19753"/>
        <dbReference type="Rhea" id="RHEA-COMP:10172"/>
        <dbReference type="Rhea" id="RHEA-COMP:10174"/>
        <dbReference type="ChEBI" id="CHEBI:15378"/>
        <dbReference type="ChEBI" id="CHEBI:16692"/>
        <dbReference type="ChEBI" id="CHEBI:28938"/>
        <dbReference type="ChEBI" id="CHEBI:30616"/>
        <dbReference type="ChEBI" id="CHEBI:33019"/>
        <dbReference type="ChEBI" id="CHEBI:82696"/>
        <dbReference type="ChEBI" id="CHEBI:456215"/>
        <dbReference type="EC" id="6.3.1.14"/>
    </reaction>
</comment>
<dbReference type="InterPro" id="IPR030662">
    <property type="entry name" value="DPH6/MJ0570"/>
</dbReference>
<dbReference type="OrthoDB" id="3439862at2759"/>
<evidence type="ECO:0000313" key="9">
    <source>
        <dbReference type="Proteomes" id="UP000091956"/>
    </source>
</evidence>
<dbReference type="Gene3D" id="3.30.1330.40">
    <property type="entry name" value="RutC-like"/>
    <property type="match status" value="2"/>
</dbReference>
<dbReference type="InterPro" id="IPR006175">
    <property type="entry name" value="YjgF/YER057c/UK114"/>
</dbReference>
<sequence>MAPPPKPLNVIALISGGKDSIYSLLHVLSLGHRVLALGNLYPQAAPHVTSTPSTTSSTSTTTSSTTGSNSAPAAADDDAPDPDSHMYQTAGHALIPAIARALGLPLFRAPIVGGAVVGGSTYAPLSGGEGGGDETESLLPLLRAIKKAHPTADAVSAGAILSTYQRTRIESVAARMGLVPLAFLWQYPCLFKEDGEAGLLAHMEEVGMEARIVKVASGGLGEGELWVDVVSRTGRERVGRKVGRFGGVGGVIGEGGEYETVVVKGGREWWSGRVGEGERRVVSGEGGTAWVEFEKGGVVVEEGDGGGEGGKVEVRKPALLEKSFEETLKAVLAAMEPAASKDLRVGIDDTTTTALSASATWKTTAHPNSNTWTIVPSCTSSPPTAAEAMASISTQLSALLSTHNLTIKDVVSTTLLLTSMSTFASTNTVYASLFSAPNPPSRACVSVGSLLPDSAPVVMHISLSSAPARRALHVQSRSYWAPANIGPYSQAQCAPLLPGKGGEGVYIAGQIPLVPATMEVVDAADHELVKGKEGGEVGLQVVLALQHLWRVGLAMDVSFFASGTAVMARCGLEVARRRARLAGVAWDQRHRRVVEGEEDGEEEDVDLWELTNRRGEEMMGSERQEKALPEWENVEGEETGLGVSPFWAAEVEELPRGVDVEWLSGAGIVGKNVKVRSVASGGGSGVHECVVGGEVVITTMFVGYEEARGKGLVRVLLGGVSGKEELGGAEMVYFDAGIEELWGEVGGNVVPCRSLWDKDGTRLGAVVVFKSEVL</sequence>
<evidence type="ECO:0000256" key="4">
    <source>
        <dbReference type="ARBA" id="ARBA00031552"/>
    </source>
</evidence>
<dbReference type="InterPro" id="IPR002761">
    <property type="entry name" value="Diphthami_syn_dom"/>
</dbReference>
<evidence type="ECO:0000256" key="6">
    <source>
        <dbReference type="SAM" id="MobiDB-lite"/>
    </source>
</evidence>
<name>A0A1B8GJT7_9PEZI</name>
<gene>
    <name evidence="8" type="ORF">VE01_06874</name>
</gene>
<dbReference type="AlphaFoldDB" id="A0A1B8GJT7"/>
<dbReference type="SUPFAM" id="SSF52402">
    <property type="entry name" value="Adenine nucleotide alpha hydrolases-like"/>
    <property type="match status" value="1"/>
</dbReference>
<proteinExistence type="predicted"/>
<evidence type="ECO:0000256" key="5">
    <source>
        <dbReference type="ARBA" id="ARBA00048108"/>
    </source>
</evidence>
<keyword evidence="9" id="KW-1185">Reference proteome</keyword>
<dbReference type="CDD" id="cd01994">
    <property type="entry name" value="AANH_PF0828-like"/>
    <property type="match status" value="1"/>
</dbReference>
<dbReference type="Proteomes" id="UP000091956">
    <property type="component" value="Unassembled WGS sequence"/>
</dbReference>
<dbReference type="EC" id="6.3.1.14" evidence="1"/>
<dbReference type="PANTHER" id="PTHR12196:SF2">
    <property type="entry name" value="DIPHTHINE--AMMONIA LIGASE"/>
    <property type="match status" value="1"/>
</dbReference>
<dbReference type="InterPro" id="IPR014729">
    <property type="entry name" value="Rossmann-like_a/b/a_fold"/>
</dbReference>
<reference evidence="8 9" key="1">
    <citation type="submission" date="2016-03" db="EMBL/GenBank/DDBJ databases">
        <title>Comparative genomics of Pseudogymnoascus destructans, the fungus causing white-nose syndrome of bats.</title>
        <authorList>
            <person name="Palmer J.M."/>
            <person name="Drees K.P."/>
            <person name="Foster J.T."/>
            <person name="Lindner D.L."/>
        </authorList>
    </citation>
    <scope>NUCLEOTIDE SEQUENCE [LARGE SCALE GENOMIC DNA]</scope>
    <source>
        <strain evidence="8 9">UAMH 10579</strain>
    </source>
</reference>
<dbReference type="GO" id="GO:0017178">
    <property type="term" value="F:diphthine-ammonia ligase activity"/>
    <property type="evidence" value="ECO:0007669"/>
    <property type="project" value="UniProtKB-EC"/>
</dbReference>
<dbReference type="SUPFAM" id="SSF55298">
    <property type="entry name" value="YjgF-like"/>
    <property type="match status" value="2"/>
</dbReference>
<dbReference type="PANTHER" id="PTHR12196">
    <property type="entry name" value="DOMAIN OF UNKNOWN FUNCTION 71 DUF71 -CONTAINING PROTEIN"/>
    <property type="match status" value="1"/>
</dbReference>
<dbReference type="GeneID" id="28840260"/>
<evidence type="ECO:0000256" key="2">
    <source>
        <dbReference type="ARBA" id="ARBA00018426"/>
    </source>
</evidence>
<evidence type="ECO:0000313" key="8">
    <source>
        <dbReference type="EMBL" id="OBT96103.1"/>
    </source>
</evidence>
<dbReference type="InterPro" id="IPR035959">
    <property type="entry name" value="RutC-like_sf"/>
</dbReference>
<reference evidence="9" key="2">
    <citation type="journal article" date="2018" name="Nat. Commun.">
        <title>Extreme sensitivity to ultraviolet light in the fungal pathogen causing white-nose syndrome of bats.</title>
        <authorList>
            <person name="Palmer J.M."/>
            <person name="Drees K.P."/>
            <person name="Foster J.T."/>
            <person name="Lindner D.L."/>
        </authorList>
    </citation>
    <scope>NUCLEOTIDE SEQUENCE [LARGE SCALE GENOMIC DNA]</scope>
    <source>
        <strain evidence="9">UAMH 10579</strain>
    </source>
</reference>
<dbReference type="RefSeq" id="XP_018129836.1">
    <property type="nucleotide sequence ID" value="XM_018276313.2"/>
</dbReference>
<organism evidence="8 9">
    <name type="scientific">Pseudogymnoascus verrucosus</name>
    <dbReference type="NCBI Taxonomy" id="342668"/>
    <lineage>
        <taxon>Eukaryota</taxon>
        <taxon>Fungi</taxon>
        <taxon>Dikarya</taxon>
        <taxon>Ascomycota</taxon>
        <taxon>Pezizomycotina</taxon>
        <taxon>Leotiomycetes</taxon>
        <taxon>Thelebolales</taxon>
        <taxon>Thelebolaceae</taxon>
        <taxon>Pseudogymnoascus</taxon>
    </lineage>
</organism>